<evidence type="ECO:0008006" key="3">
    <source>
        <dbReference type="Google" id="ProtNLM"/>
    </source>
</evidence>
<keyword evidence="2" id="KW-1185">Reference proteome</keyword>
<reference evidence="1 2" key="2">
    <citation type="submission" date="2020-02" db="EMBL/GenBank/DDBJ databases">
        <title>Genome sequences of Thiorhodococcus mannitoliphagus and Thiorhodococcus minor, purple sulfur photosynthetic bacteria in the gammaproteobacterial family, Chromatiaceae.</title>
        <authorList>
            <person name="Aviles F.A."/>
            <person name="Meyer T.E."/>
            <person name="Kyndt J.A."/>
        </authorList>
    </citation>
    <scope>NUCLEOTIDE SEQUENCE [LARGE SCALE GENOMIC DNA]</scope>
    <source>
        <strain evidence="1 2">DSM 18266</strain>
    </source>
</reference>
<dbReference type="AlphaFoldDB" id="A0A6P1DYY7"/>
<name>A0A6P1DYY7_9GAMM</name>
<organism evidence="1 2">
    <name type="scientific">Thiorhodococcus mannitoliphagus</name>
    <dbReference type="NCBI Taxonomy" id="329406"/>
    <lineage>
        <taxon>Bacteria</taxon>
        <taxon>Pseudomonadati</taxon>
        <taxon>Pseudomonadota</taxon>
        <taxon>Gammaproteobacteria</taxon>
        <taxon>Chromatiales</taxon>
        <taxon>Chromatiaceae</taxon>
        <taxon>Thiorhodococcus</taxon>
    </lineage>
</organism>
<protein>
    <recommendedName>
        <fullName evidence="3">TubC N-terminal docking domain-containing protein</fullName>
    </recommendedName>
</protein>
<dbReference type="RefSeq" id="WP_164654031.1">
    <property type="nucleotide sequence ID" value="NZ_JAAIJR010000040.1"/>
</dbReference>
<dbReference type="Gene3D" id="1.10.10.1830">
    <property type="entry name" value="Non-ribosomal peptide synthase, adenylation domain"/>
    <property type="match status" value="1"/>
</dbReference>
<reference evidence="2" key="1">
    <citation type="journal article" date="2020" name="Microbiol. Resour. Announc.">
        <title>Draft Genome Sequences of Thiorhodococcus mannitoliphagus and Thiorhodococcus minor, Purple Sulfur Photosynthetic Bacteria in the Gammaproteobacterial Family Chromatiaceae.</title>
        <authorList>
            <person name="Aviles F.A."/>
            <person name="Meyer T.E."/>
            <person name="Kyndt J.A."/>
        </authorList>
    </citation>
    <scope>NUCLEOTIDE SEQUENCE [LARGE SCALE GENOMIC DNA]</scope>
    <source>
        <strain evidence="2">DSM 18266</strain>
    </source>
</reference>
<evidence type="ECO:0000313" key="2">
    <source>
        <dbReference type="Proteomes" id="UP000471640"/>
    </source>
</evidence>
<gene>
    <name evidence="1" type="ORF">G3480_11465</name>
</gene>
<dbReference type="InterPro" id="IPR044894">
    <property type="entry name" value="TubC_N_sf"/>
</dbReference>
<evidence type="ECO:0000313" key="1">
    <source>
        <dbReference type="EMBL" id="NEX20924.1"/>
    </source>
</evidence>
<comment type="caution">
    <text evidence="1">The sequence shown here is derived from an EMBL/GenBank/DDBJ whole genome shotgun (WGS) entry which is preliminary data.</text>
</comment>
<accession>A0A6P1DYY7</accession>
<proteinExistence type="predicted"/>
<dbReference type="Proteomes" id="UP000471640">
    <property type="component" value="Unassembled WGS sequence"/>
</dbReference>
<dbReference type="EMBL" id="JAAIJR010000040">
    <property type="protein sequence ID" value="NEX20924.1"/>
    <property type="molecule type" value="Genomic_DNA"/>
</dbReference>
<sequence>MTAAALLANLAAQGIELTLTERGTLRYRGDRAAVDAWLPEIRTHKPELIGLLRDRQPPAIPSLTAEQRADVTESLAERAAIMQHDGGLPRQQAEVQAARAMRVYRCRVTDHPNDWLTMIAPGCDLEEARRELISRFGPERLIDVLEHGDRGVPKA</sequence>